<feature type="coiled-coil region" evidence="1">
    <location>
        <begin position="92"/>
        <end position="133"/>
    </location>
</feature>
<keyword evidence="3" id="KW-1185">Reference proteome</keyword>
<keyword evidence="1" id="KW-0175">Coiled coil</keyword>
<sequence length="133" mass="14892">MPSPSGLITLELASTHCTLAPFFTIPHFLHEGSWVYSPSPPASEPDPNLFVPYIPEHRSLTPLFDHNLYSLPPPPSYPFSVESVFPCVPAAMDGIQDQITELRDTLDALRDENYRLNNELRNTQGTIATIEEQ</sequence>
<reference evidence="2 3" key="1">
    <citation type="submission" date="2014-04" db="EMBL/GenBank/DDBJ databases">
        <authorList>
            <consortium name="DOE Joint Genome Institute"/>
            <person name="Kuo A."/>
            <person name="Kohler A."/>
            <person name="Costa M.D."/>
            <person name="Nagy L.G."/>
            <person name="Floudas D."/>
            <person name="Copeland A."/>
            <person name="Barry K.W."/>
            <person name="Cichocki N."/>
            <person name="Veneault-Fourrey C."/>
            <person name="LaButti K."/>
            <person name="Lindquist E.A."/>
            <person name="Lipzen A."/>
            <person name="Lundell T."/>
            <person name="Morin E."/>
            <person name="Murat C."/>
            <person name="Sun H."/>
            <person name="Tunlid A."/>
            <person name="Henrissat B."/>
            <person name="Grigoriev I.V."/>
            <person name="Hibbett D.S."/>
            <person name="Martin F."/>
            <person name="Nordberg H.P."/>
            <person name="Cantor M.N."/>
            <person name="Hua S.X."/>
        </authorList>
    </citation>
    <scope>NUCLEOTIDE SEQUENCE [LARGE SCALE GENOMIC DNA]</scope>
    <source>
        <strain evidence="2 3">Marx 270</strain>
    </source>
</reference>
<dbReference type="InParanoid" id="A0A0C3NZE2"/>
<organism evidence="2 3">
    <name type="scientific">Pisolithus tinctorius Marx 270</name>
    <dbReference type="NCBI Taxonomy" id="870435"/>
    <lineage>
        <taxon>Eukaryota</taxon>
        <taxon>Fungi</taxon>
        <taxon>Dikarya</taxon>
        <taxon>Basidiomycota</taxon>
        <taxon>Agaricomycotina</taxon>
        <taxon>Agaricomycetes</taxon>
        <taxon>Agaricomycetidae</taxon>
        <taxon>Boletales</taxon>
        <taxon>Sclerodermatineae</taxon>
        <taxon>Pisolithaceae</taxon>
        <taxon>Pisolithus</taxon>
    </lineage>
</organism>
<reference evidence="3" key="2">
    <citation type="submission" date="2015-01" db="EMBL/GenBank/DDBJ databases">
        <title>Evolutionary Origins and Diversification of the Mycorrhizal Mutualists.</title>
        <authorList>
            <consortium name="DOE Joint Genome Institute"/>
            <consortium name="Mycorrhizal Genomics Consortium"/>
            <person name="Kohler A."/>
            <person name="Kuo A."/>
            <person name="Nagy L.G."/>
            <person name="Floudas D."/>
            <person name="Copeland A."/>
            <person name="Barry K.W."/>
            <person name="Cichocki N."/>
            <person name="Veneault-Fourrey C."/>
            <person name="LaButti K."/>
            <person name="Lindquist E.A."/>
            <person name="Lipzen A."/>
            <person name="Lundell T."/>
            <person name="Morin E."/>
            <person name="Murat C."/>
            <person name="Riley R."/>
            <person name="Ohm R."/>
            <person name="Sun H."/>
            <person name="Tunlid A."/>
            <person name="Henrissat B."/>
            <person name="Grigoriev I.V."/>
            <person name="Hibbett D.S."/>
            <person name="Martin F."/>
        </authorList>
    </citation>
    <scope>NUCLEOTIDE SEQUENCE [LARGE SCALE GENOMIC DNA]</scope>
    <source>
        <strain evidence="3">Marx 270</strain>
    </source>
</reference>
<evidence type="ECO:0000256" key="1">
    <source>
        <dbReference type="SAM" id="Coils"/>
    </source>
</evidence>
<proteinExistence type="predicted"/>
<protein>
    <submittedName>
        <fullName evidence="2">Uncharacterized protein</fullName>
    </submittedName>
</protein>
<accession>A0A0C3NZE2</accession>
<evidence type="ECO:0000313" key="3">
    <source>
        <dbReference type="Proteomes" id="UP000054217"/>
    </source>
</evidence>
<dbReference type="Proteomes" id="UP000054217">
    <property type="component" value="Unassembled WGS sequence"/>
</dbReference>
<gene>
    <name evidence="2" type="ORF">M404DRAFT_29612</name>
</gene>
<dbReference type="EMBL" id="KN831996">
    <property type="protein sequence ID" value="KIO00479.1"/>
    <property type="molecule type" value="Genomic_DNA"/>
</dbReference>
<dbReference type="AlphaFoldDB" id="A0A0C3NZE2"/>
<evidence type="ECO:0000313" key="2">
    <source>
        <dbReference type="EMBL" id="KIO00479.1"/>
    </source>
</evidence>
<dbReference type="HOGENOM" id="CLU_1907546_0_0_1"/>
<name>A0A0C3NZE2_PISTI</name>